<gene>
    <name evidence="1" type="primary">jg1876</name>
    <name evidence="1" type="ORF">PAEG_LOCUS5067</name>
</gene>
<keyword evidence="2" id="KW-1185">Reference proteome</keyword>
<sequence length="123" mass="13703">MMGIEFISMAWEQGRETASQFGVVNKSNSPLLYPIKSKELVPQPKEVSSTPCEVLLALCMSIRTLGFPRIRSQVNICLAPVPERLQVYGGAEGVRPFRFARGGRALGEQYFFSAVPWRGSRSH</sequence>
<dbReference type="AlphaFoldDB" id="A0A8S4QVF7"/>
<organism evidence="1 2">
    <name type="scientific">Pararge aegeria aegeria</name>
    <dbReference type="NCBI Taxonomy" id="348720"/>
    <lineage>
        <taxon>Eukaryota</taxon>
        <taxon>Metazoa</taxon>
        <taxon>Ecdysozoa</taxon>
        <taxon>Arthropoda</taxon>
        <taxon>Hexapoda</taxon>
        <taxon>Insecta</taxon>
        <taxon>Pterygota</taxon>
        <taxon>Neoptera</taxon>
        <taxon>Endopterygota</taxon>
        <taxon>Lepidoptera</taxon>
        <taxon>Glossata</taxon>
        <taxon>Ditrysia</taxon>
        <taxon>Papilionoidea</taxon>
        <taxon>Nymphalidae</taxon>
        <taxon>Satyrinae</taxon>
        <taxon>Satyrini</taxon>
        <taxon>Parargina</taxon>
        <taxon>Pararge</taxon>
    </lineage>
</organism>
<comment type="caution">
    <text evidence="1">The sequence shown here is derived from an EMBL/GenBank/DDBJ whole genome shotgun (WGS) entry which is preliminary data.</text>
</comment>
<proteinExistence type="predicted"/>
<reference evidence="1" key="1">
    <citation type="submission" date="2022-03" db="EMBL/GenBank/DDBJ databases">
        <authorList>
            <person name="Lindestad O."/>
        </authorList>
    </citation>
    <scope>NUCLEOTIDE SEQUENCE</scope>
</reference>
<evidence type="ECO:0000313" key="2">
    <source>
        <dbReference type="Proteomes" id="UP000838756"/>
    </source>
</evidence>
<dbReference type="EMBL" id="CAKXAJ010017775">
    <property type="protein sequence ID" value="CAH2217149.1"/>
    <property type="molecule type" value="Genomic_DNA"/>
</dbReference>
<accession>A0A8S4QVF7</accession>
<evidence type="ECO:0000313" key="1">
    <source>
        <dbReference type="EMBL" id="CAH2217149.1"/>
    </source>
</evidence>
<protein>
    <submittedName>
        <fullName evidence="1">Jg1876 protein</fullName>
    </submittedName>
</protein>
<dbReference type="Proteomes" id="UP000838756">
    <property type="component" value="Unassembled WGS sequence"/>
</dbReference>
<name>A0A8S4QVF7_9NEOP</name>